<dbReference type="WBParaSite" id="ES5_v2.g20429.t1">
    <property type="protein sequence ID" value="ES5_v2.g20429.t1"/>
    <property type="gene ID" value="ES5_v2.g20429"/>
</dbReference>
<evidence type="ECO:0000313" key="2">
    <source>
        <dbReference type="WBParaSite" id="ES5_v2.g20429.t1"/>
    </source>
</evidence>
<sequence length="216" mass="24457">MEEPSGCPNGWIYNGKTGYCYFVREEVASWEENENWCFSQGAHLASVHSDDENNFITSLINFSIRYICGRDQLAWIGLYTVTNQTTWRWTDNSPYDYHAWATCKPDNAYRGANCALIQNPENPLTEMSAKFVAIVCLLIVAFASIEARWKDHECSLKKVETCGFEYQVRAAYICEPYGFKKSAECANLESKCCDNGGCSDCDFAACCSDKRVKKHG</sequence>
<reference evidence="2" key="1">
    <citation type="submission" date="2022-11" db="UniProtKB">
        <authorList>
            <consortium name="WormBaseParasite"/>
        </authorList>
    </citation>
    <scope>IDENTIFICATION</scope>
</reference>
<accession>A0AC34FSW1</accession>
<dbReference type="Proteomes" id="UP000887579">
    <property type="component" value="Unplaced"/>
</dbReference>
<organism evidence="1 2">
    <name type="scientific">Panagrolaimus sp. ES5</name>
    <dbReference type="NCBI Taxonomy" id="591445"/>
    <lineage>
        <taxon>Eukaryota</taxon>
        <taxon>Metazoa</taxon>
        <taxon>Ecdysozoa</taxon>
        <taxon>Nematoda</taxon>
        <taxon>Chromadorea</taxon>
        <taxon>Rhabditida</taxon>
        <taxon>Tylenchina</taxon>
        <taxon>Panagrolaimomorpha</taxon>
        <taxon>Panagrolaimoidea</taxon>
        <taxon>Panagrolaimidae</taxon>
        <taxon>Panagrolaimus</taxon>
    </lineage>
</organism>
<evidence type="ECO:0000313" key="1">
    <source>
        <dbReference type="Proteomes" id="UP000887579"/>
    </source>
</evidence>
<proteinExistence type="predicted"/>
<name>A0AC34FSW1_9BILA</name>
<protein>
    <submittedName>
        <fullName evidence="2">C-type lectin domain-containing protein</fullName>
    </submittedName>
</protein>